<evidence type="ECO:0000256" key="1">
    <source>
        <dbReference type="ARBA" id="ARBA00022679"/>
    </source>
</evidence>
<keyword evidence="10" id="KW-1185">Reference proteome</keyword>
<comment type="similarity">
    <text evidence="3">Belongs to the methyltransferase superfamily. Arsenite methyltransferase family.</text>
</comment>
<evidence type="ECO:0000256" key="6">
    <source>
        <dbReference type="ARBA" id="ARBA00047941"/>
    </source>
</evidence>
<keyword evidence="2" id="KW-0949">S-adenosyl-L-methionine</keyword>
<organism evidence="10 11">
    <name type="scientific">Hydra vulgaris</name>
    <name type="common">Hydra</name>
    <name type="synonym">Hydra attenuata</name>
    <dbReference type="NCBI Taxonomy" id="6087"/>
    <lineage>
        <taxon>Eukaryota</taxon>
        <taxon>Metazoa</taxon>
        <taxon>Cnidaria</taxon>
        <taxon>Hydrozoa</taxon>
        <taxon>Hydroidolina</taxon>
        <taxon>Anthoathecata</taxon>
        <taxon>Aplanulata</taxon>
        <taxon>Hydridae</taxon>
        <taxon>Hydra</taxon>
    </lineage>
</organism>
<evidence type="ECO:0000256" key="2">
    <source>
        <dbReference type="ARBA" id="ARBA00022691"/>
    </source>
</evidence>
<keyword evidence="1" id="KW-0808">Transferase</keyword>
<dbReference type="SUPFAM" id="SSF53335">
    <property type="entry name" value="S-adenosyl-L-methionine-dependent methyltransferases"/>
    <property type="match status" value="1"/>
</dbReference>
<protein>
    <recommendedName>
        <fullName evidence="5">Arsenite methyltransferase</fullName>
        <ecNumber evidence="4">2.1.1.137</ecNumber>
    </recommendedName>
</protein>
<dbReference type="InterPro" id="IPR026669">
    <property type="entry name" value="Arsenite_MeTrfase-like"/>
</dbReference>
<dbReference type="InterPro" id="IPR025714">
    <property type="entry name" value="Methyltranfer_dom"/>
</dbReference>
<keyword evidence="11" id="KW-0489">Methyltransferase</keyword>
<dbReference type="EC" id="2.1.1.137" evidence="4"/>
<dbReference type="PANTHER" id="PTHR43675:SF8">
    <property type="entry name" value="ARSENITE METHYLTRANSFERASE"/>
    <property type="match status" value="1"/>
</dbReference>
<sequence>MSSINCVEKDVEIKEAVCNIYGSIAEANTAGKSYGNVASCCGAPAETDIDYSLQLGYSKEEATNVPTGANMGLGCGNPTAIANLKEGNVVLDLGSGGGFDCFLAAKKVGSSGHVIGIDMTPAMISKSRLNAKKGGYSNVEFRLGEIEYLPVANATVDVVISNCVVNLSTDKFRVFQEVARVLKPGGRLVISDIVATNPLPDEIKNNLALYAGCIAGAMSIEELKNVLEKCGFENITIQINKLSCTFLEKWTNNECDAENYIASAVIEATQPKQLNIF</sequence>
<gene>
    <name evidence="11" type="primary">LOC100203411</name>
</gene>
<dbReference type="RefSeq" id="XP_065676853.1">
    <property type="nucleotide sequence ID" value="XM_065820781.1"/>
</dbReference>
<dbReference type="PANTHER" id="PTHR43675">
    <property type="entry name" value="ARSENITE METHYLTRANSFERASE"/>
    <property type="match status" value="1"/>
</dbReference>
<dbReference type="GO" id="GO:0008168">
    <property type="term" value="F:methyltransferase activity"/>
    <property type="evidence" value="ECO:0007669"/>
    <property type="project" value="UniProtKB-KW"/>
</dbReference>
<evidence type="ECO:0000256" key="4">
    <source>
        <dbReference type="ARBA" id="ARBA00034521"/>
    </source>
</evidence>
<dbReference type="GO" id="GO:0032259">
    <property type="term" value="P:methylation"/>
    <property type="evidence" value="ECO:0007669"/>
    <property type="project" value="UniProtKB-KW"/>
</dbReference>
<evidence type="ECO:0000256" key="3">
    <source>
        <dbReference type="ARBA" id="ARBA00034487"/>
    </source>
</evidence>
<dbReference type="NCBIfam" id="NF008823">
    <property type="entry name" value="PRK11873.1"/>
    <property type="match status" value="1"/>
</dbReference>
<name>A0ABM4DQJ7_HYDVU</name>
<comment type="catalytic activity">
    <reaction evidence="8">
        <text>arsenic triglutathione + 3 [thioredoxin]-dithiol + 3 S-adenosyl-L-methionine = trimethylarsine + 3 [thioredoxin]-disulfide + 3 glutathione + 3 S-adenosyl-L-homocysteine + 3 H(+)</text>
        <dbReference type="Rhea" id="RHEA:69432"/>
        <dbReference type="Rhea" id="RHEA-COMP:10698"/>
        <dbReference type="Rhea" id="RHEA-COMP:10700"/>
        <dbReference type="ChEBI" id="CHEBI:15378"/>
        <dbReference type="ChEBI" id="CHEBI:27130"/>
        <dbReference type="ChEBI" id="CHEBI:29950"/>
        <dbReference type="ChEBI" id="CHEBI:50058"/>
        <dbReference type="ChEBI" id="CHEBI:57856"/>
        <dbReference type="ChEBI" id="CHEBI:57925"/>
        <dbReference type="ChEBI" id="CHEBI:59789"/>
        <dbReference type="ChEBI" id="CHEBI:183640"/>
        <dbReference type="EC" id="2.1.1.137"/>
    </reaction>
</comment>
<comment type="catalytic activity">
    <reaction evidence="6">
        <text>arsenic triglutathione + [thioredoxin]-dithiol + S-adenosyl-L-methionine + 2 H2O = methylarsonous acid + [thioredoxin]-disulfide + 3 glutathione + S-adenosyl-L-homocysteine + H(+)</text>
        <dbReference type="Rhea" id="RHEA:69460"/>
        <dbReference type="Rhea" id="RHEA-COMP:10698"/>
        <dbReference type="Rhea" id="RHEA-COMP:10700"/>
        <dbReference type="ChEBI" id="CHEBI:15377"/>
        <dbReference type="ChEBI" id="CHEBI:15378"/>
        <dbReference type="ChEBI" id="CHEBI:17826"/>
        <dbReference type="ChEBI" id="CHEBI:29950"/>
        <dbReference type="ChEBI" id="CHEBI:50058"/>
        <dbReference type="ChEBI" id="CHEBI:57856"/>
        <dbReference type="ChEBI" id="CHEBI:57925"/>
        <dbReference type="ChEBI" id="CHEBI:59789"/>
        <dbReference type="ChEBI" id="CHEBI:183640"/>
        <dbReference type="EC" id="2.1.1.137"/>
    </reaction>
</comment>
<dbReference type="CDD" id="cd02440">
    <property type="entry name" value="AdoMet_MTases"/>
    <property type="match status" value="1"/>
</dbReference>
<dbReference type="GeneID" id="100203411"/>
<evidence type="ECO:0000256" key="5">
    <source>
        <dbReference type="ARBA" id="ARBA00034545"/>
    </source>
</evidence>
<evidence type="ECO:0000313" key="10">
    <source>
        <dbReference type="Proteomes" id="UP001652625"/>
    </source>
</evidence>
<reference evidence="11" key="1">
    <citation type="submission" date="2025-08" db="UniProtKB">
        <authorList>
            <consortium name="RefSeq"/>
        </authorList>
    </citation>
    <scope>IDENTIFICATION</scope>
</reference>
<evidence type="ECO:0000256" key="7">
    <source>
        <dbReference type="ARBA" id="ARBA00047943"/>
    </source>
</evidence>
<accession>A0ABM4DQJ7</accession>
<evidence type="ECO:0000256" key="8">
    <source>
        <dbReference type="ARBA" id="ARBA00048428"/>
    </source>
</evidence>
<comment type="catalytic activity">
    <reaction evidence="7">
        <text>arsenic triglutathione + 2 [thioredoxin]-dithiol + 2 S-adenosyl-L-methionine + H2O = dimethylarsinous acid + 2 [thioredoxin]-disulfide + 3 glutathione + 2 S-adenosyl-L-homocysteine + 2 H(+)</text>
        <dbReference type="Rhea" id="RHEA:69464"/>
        <dbReference type="Rhea" id="RHEA-COMP:10698"/>
        <dbReference type="Rhea" id="RHEA-COMP:10700"/>
        <dbReference type="ChEBI" id="CHEBI:15377"/>
        <dbReference type="ChEBI" id="CHEBI:15378"/>
        <dbReference type="ChEBI" id="CHEBI:23808"/>
        <dbReference type="ChEBI" id="CHEBI:29950"/>
        <dbReference type="ChEBI" id="CHEBI:50058"/>
        <dbReference type="ChEBI" id="CHEBI:57856"/>
        <dbReference type="ChEBI" id="CHEBI:57925"/>
        <dbReference type="ChEBI" id="CHEBI:59789"/>
        <dbReference type="ChEBI" id="CHEBI:183640"/>
        <dbReference type="EC" id="2.1.1.137"/>
    </reaction>
</comment>
<proteinExistence type="inferred from homology"/>
<dbReference type="InterPro" id="IPR029063">
    <property type="entry name" value="SAM-dependent_MTases_sf"/>
</dbReference>
<evidence type="ECO:0000313" key="11">
    <source>
        <dbReference type="RefSeq" id="XP_065676853.1"/>
    </source>
</evidence>
<dbReference type="Gene3D" id="3.40.50.150">
    <property type="entry name" value="Vaccinia Virus protein VP39"/>
    <property type="match status" value="1"/>
</dbReference>
<feature type="domain" description="Methyltransferase" evidence="9">
    <location>
        <begin position="85"/>
        <end position="229"/>
    </location>
</feature>
<dbReference type="Pfam" id="PF13847">
    <property type="entry name" value="Methyltransf_31"/>
    <property type="match status" value="1"/>
</dbReference>
<evidence type="ECO:0000259" key="9">
    <source>
        <dbReference type="Pfam" id="PF13847"/>
    </source>
</evidence>
<dbReference type="Proteomes" id="UP001652625">
    <property type="component" value="Chromosome 15"/>
</dbReference>